<dbReference type="PANTHER" id="PTHR36122:SF2">
    <property type="entry name" value="NICOTINAMIDE RIBOSIDE TRANSPORTER PNUC"/>
    <property type="match status" value="1"/>
</dbReference>
<accession>A0AAE5YIB1</accession>
<dbReference type="InterPro" id="IPR006419">
    <property type="entry name" value="NMN_transpt_PnuC"/>
</dbReference>
<feature type="transmembrane region" description="Helical" evidence="10">
    <location>
        <begin position="42"/>
        <end position="66"/>
    </location>
</feature>
<dbReference type="NCBIfam" id="TIGR01528">
    <property type="entry name" value="NMN_trans_PnuC"/>
    <property type="match status" value="1"/>
</dbReference>
<evidence type="ECO:0000256" key="7">
    <source>
        <dbReference type="ARBA" id="ARBA00022692"/>
    </source>
</evidence>
<evidence type="ECO:0000313" key="13">
    <source>
        <dbReference type="Proteomes" id="UP000293421"/>
    </source>
</evidence>
<protein>
    <recommendedName>
        <fullName evidence="4">Nicotinamide riboside transporter PnuC</fullName>
    </recommendedName>
</protein>
<sequence length="221" mass="25741">MNLKLQFISSFKFYLTLFTTLSIIGILSYISGGDCLSIFSAFCAVLYVFFAGAGKMICFVFGILYSTSYAYIAYELKLYGDVMLNLFYLPINIYGIYNWKNNQNKEKTKIIITKLKNNQRLIYAIITIISTIIYAYILKNMNASFIFLNSFAVMGQLIAFYMQVKRYMESYFLVTLANISSLIIWFLIFEQSKESIAQLLNTLVFFIIGIYYFFIWKKQAQ</sequence>
<proteinExistence type="inferred from homology"/>
<evidence type="ECO:0000256" key="1">
    <source>
        <dbReference type="ARBA" id="ARBA00002672"/>
    </source>
</evidence>
<evidence type="ECO:0000313" key="11">
    <source>
        <dbReference type="EMBL" id="QBL13941.1"/>
    </source>
</evidence>
<evidence type="ECO:0000313" key="12">
    <source>
        <dbReference type="EMBL" id="TXK70768.1"/>
    </source>
</evidence>
<evidence type="ECO:0000256" key="10">
    <source>
        <dbReference type="SAM" id="Phobius"/>
    </source>
</evidence>
<dbReference type="GO" id="GO:0034257">
    <property type="term" value="F:nicotinamide riboside transmembrane transporter activity"/>
    <property type="evidence" value="ECO:0007669"/>
    <property type="project" value="InterPro"/>
</dbReference>
<evidence type="ECO:0000256" key="2">
    <source>
        <dbReference type="ARBA" id="ARBA00004651"/>
    </source>
</evidence>
<dbReference type="RefSeq" id="WP_039665163.1">
    <property type="nucleotide sequence ID" value="NZ_CP037746.1"/>
</dbReference>
<evidence type="ECO:0000256" key="9">
    <source>
        <dbReference type="ARBA" id="ARBA00023136"/>
    </source>
</evidence>
<reference evidence="12 14" key="2">
    <citation type="submission" date="2019-08" db="EMBL/GenBank/DDBJ databases">
        <title>Rapid identification of Enteric Bacteria from Whole Genome Sequences (WGS) using Average Nucleotide Identity (ANI).</title>
        <authorList>
            <person name="Lane C."/>
        </authorList>
    </citation>
    <scope>NUCLEOTIDE SEQUENCE [LARGE SCALE GENOMIC DNA]</scope>
    <source>
        <strain evidence="12 14">2010D-8464</strain>
    </source>
</reference>
<gene>
    <name evidence="11" type="ORF">A9460_06305</name>
    <name evidence="12" type="ORF">FVD15_01710</name>
</gene>
<keyword evidence="7 10" id="KW-0812">Transmembrane</keyword>
<feature type="transmembrane region" description="Helical" evidence="10">
    <location>
        <begin position="143"/>
        <end position="164"/>
    </location>
</feature>
<keyword evidence="8 10" id="KW-1133">Transmembrane helix</keyword>
<dbReference type="Pfam" id="PF04973">
    <property type="entry name" value="NMN_transporter"/>
    <property type="match status" value="1"/>
</dbReference>
<keyword evidence="9 10" id="KW-0472">Membrane</keyword>
<evidence type="ECO:0000256" key="4">
    <source>
        <dbReference type="ARBA" id="ARBA00017522"/>
    </source>
</evidence>
<evidence type="ECO:0000256" key="3">
    <source>
        <dbReference type="ARBA" id="ARBA00006669"/>
    </source>
</evidence>
<dbReference type="Proteomes" id="UP000321325">
    <property type="component" value="Unassembled WGS sequence"/>
</dbReference>
<keyword evidence="6" id="KW-1003">Cell membrane</keyword>
<dbReference type="GO" id="GO:0005886">
    <property type="term" value="C:plasma membrane"/>
    <property type="evidence" value="ECO:0007669"/>
    <property type="project" value="UniProtKB-SubCell"/>
</dbReference>
<comment type="subcellular location">
    <subcellularLocation>
        <location evidence="2">Cell membrane</location>
        <topology evidence="2">Multi-pass membrane protein</topology>
    </subcellularLocation>
</comment>
<keyword evidence="5" id="KW-0813">Transport</keyword>
<dbReference type="EMBL" id="VRMB01000006">
    <property type="protein sequence ID" value="TXK70768.1"/>
    <property type="molecule type" value="Genomic_DNA"/>
</dbReference>
<dbReference type="GeneID" id="66287044"/>
<dbReference type="Proteomes" id="UP000293421">
    <property type="component" value="Chromosome"/>
</dbReference>
<evidence type="ECO:0000256" key="6">
    <source>
        <dbReference type="ARBA" id="ARBA00022475"/>
    </source>
</evidence>
<evidence type="ECO:0000256" key="5">
    <source>
        <dbReference type="ARBA" id="ARBA00022448"/>
    </source>
</evidence>
<reference evidence="11 13" key="1">
    <citation type="submission" date="2019-02" db="EMBL/GenBank/DDBJ databases">
        <title>Use of ANI for Rapid Identification of Enteric Bacteria.</title>
        <authorList>
            <person name="Pruckler J."/>
            <person name="Lane C."/>
            <person name="Aubert R."/>
        </authorList>
    </citation>
    <scope>NUCLEOTIDE SEQUENCE [LARGE SCALE GENOMIC DNA]</scope>
    <source>
        <strain evidence="11 13">2014D-0083</strain>
    </source>
</reference>
<organism evidence="11 13">
    <name type="scientific">Campylobacter volucris</name>
    <dbReference type="NCBI Taxonomy" id="1031542"/>
    <lineage>
        <taxon>Bacteria</taxon>
        <taxon>Pseudomonadati</taxon>
        <taxon>Campylobacterota</taxon>
        <taxon>Epsilonproteobacteria</taxon>
        <taxon>Campylobacterales</taxon>
        <taxon>Campylobacteraceae</taxon>
        <taxon>Campylobacter</taxon>
    </lineage>
</organism>
<feature type="transmembrane region" description="Helical" evidence="10">
    <location>
        <begin position="171"/>
        <end position="189"/>
    </location>
</feature>
<dbReference type="AlphaFoldDB" id="A0AAE5YIB1"/>
<dbReference type="EMBL" id="CP037746">
    <property type="protein sequence ID" value="QBL13941.1"/>
    <property type="molecule type" value="Genomic_DNA"/>
</dbReference>
<evidence type="ECO:0000256" key="8">
    <source>
        <dbReference type="ARBA" id="ARBA00022989"/>
    </source>
</evidence>
<feature type="transmembrane region" description="Helical" evidence="10">
    <location>
        <begin position="120"/>
        <end position="137"/>
    </location>
</feature>
<dbReference type="PANTHER" id="PTHR36122">
    <property type="entry name" value="NICOTINAMIDE RIBOSIDE TRANSPORTER PNUC"/>
    <property type="match status" value="1"/>
</dbReference>
<keyword evidence="14" id="KW-1185">Reference proteome</keyword>
<comment type="similarity">
    <text evidence="3">Belongs to the nicotinamide ribonucleoside (NR) uptake permease (TC 4.B.1) family.</text>
</comment>
<evidence type="ECO:0000313" key="14">
    <source>
        <dbReference type="Proteomes" id="UP000321325"/>
    </source>
</evidence>
<feature type="transmembrane region" description="Helical" evidence="10">
    <location>
        <begin position="78"/>
        <end position="99"/>
    </location>
</feature>
<feature type="transmembrane region" description="Helical" evidence="10">
    <location>
        <begin position="12"/>
        <end position="30"/>
    </location>
</feature>
<comment type="function">
    <text evidence="1">Required for nicotinamide riboside transport across the inner membrane.</text>
</comment>
<name>A0AAE5YIB1_9BACT</name>
<feature type="transmembrane region" description="Helical" evidence="10">
    <location>
        <begin position="195"/>
        <end position="215"/>
    </location>
</feature>